<evidence type="ECO:0000256" key="2">
    <source>
        <dbReference type="SAM" id="MobiDB-lite"/>
    </source>
</evidence>
<dbReference type="InterPro" id="IPR000863">
    <property type="entry name" value="Sulfotransferase_dom"/>
</dbReference>
<protein>
    <recommendedName>
        <fullName evidence="1">Sulfotransferase</fullName>
        <ecNumber evidence="1">2.8.2.-</ecNumber>
    </recommendedName>
</protein>
<dbReference type="SUPFAM" id="SSF52540">
    <property type="entry name" value="P-loop containing nucleoside triphosphate hydrolases"/>
    <property type="match status" value="1"/>
</dbReference>
<dbReference type="PANTHER" id="PTHR15739">
    <property type="entry name" value="ZINC FINGER PROTEIN"/>
    <property type="match status" value="1"/>
</dbReference>
<dbReference type="AlphaFoldDB" id="Q4SRS3"/>
<feature type="region of interest" description="Disordered" evidence="2">
    <location>
        <begin position="106"/>
        <end position="127"/>
    </location>
</feature>
<dbReference type="GO" id="GO:0010569">
    <property type="term" value="P:regulation of double-strand break repair via homologous recombination"/>
    <property type="evidence" value="ECO:0007669"/>
    <property type="project" value="TreeGrafter"/>
</dbReference>
<feature type="compositionally biased region" description="Low complexity" evidence="2">
    <location>
        <begin position="177"/>
        <end position="207"/>
    </location>
</feature>
<dbReference type="EMBL" id="CAAE01014496">
    <property type="protein sequence ID" value="CAF96659.1"/>
    <property type="molecule type" value="Genomic_DNA"/>
</dbReference>
<reference evidence="4" key="2">
    <citation type="submission" date="2004-02" db="EMBL/GenBank/DDBJ databases">
        <authorList>
            <consortium name="Genoscope"/>
            <consortium name="Whitehead Institute Centre for Genome Research"/>
        </authorList>
    </citation>
    <scope>NUCLEOTIDE SEQUENCE</scope>
</reference>
<reference evidence="4" key="1">
    <citation type="journal article" date="2004" name="Nature">
        <title>Genome duplication in the teleost fish Tetraodon nigroviridis reveals the early vertebrate proto-karyotype.</title>
        <authorList>
            <person name="Jaillon O."/>
            <person name="Aury J.-M."/>
            <person name="Brunet F."/>
            <person name="Petit J.-L."/>
            <person name="Stange-Thomann N."/>
            <person name="Mauceli E."/>
            <person name="Bouneau L."/>
            <person name="Fischer C."/>
            <person name="Ozouf-Costaz C."/>
            <person name="Bernot A."/>
            <person name="Nicaud S."/>
            <person name="Jaffe D."/>
            <person name="Fisher S."/>
            <person name="Lutfalla G."/>
            <person name="Dossat C."/>
            <person name="Segurens B."/>
            <person name="Dasilva C."/>
            <person name="Salanoubat M."/>
            <person name="Levy M."/>
            <person name="Boudet N."/>
            <person name="Castellano S."/>
            <person name="Anthouard V."/>
            <person name="Jubin C."/>
            <person name="Castelli V."/>
            <person name="Katinka M."/>
            <person name="Vacherie B."/>
            <person name="Biemont C."/>
            <person name="Skalli Z."/>
            <person name="Cattolico L."/>
            <person name="Poulain J."/>
            <person name="De Berardinis V."/>
            <person name="Cruaud C."/>
            <person name="Duprat S."/>
            <person name="Brottier P."/>
            <person name="Coutanceau J.-P."/>
            <person name="Gouzy J."/>
            <person name="Parra G."/>
            <person name="Lardier G."/>
            <person name="Chapple C."/>
            <person name="McKernan K.J."/>
            <person name="McEwan P."/>
            <person name="Bosak S."/>
            <person name="Kellis M."/>
            <person name="Volff J.-N."/>
            <person name="Guigo R."/>
            <person name="Zody M.C."/>
            <person name="Mesirov J."/>
            <person name="Lindblad-Toh K."/>
            <person name="Birren B."/>
            <person name="Nusbaum C."/>
            <person name="Kahn D."/>
            <person name="Robinson-Rechavi M."/>
            <person name="Laudet V."/>
            <person name="Schachter V."/>
            <person name="Quetier F."/>
            <person name="Saurin W."/>
            <person name="Scarpelli C."/>
            <person name="Wincker P."/>
            <person name="Lander E.S."/>
            <person name="Weissenbach J."/>
            <person name="Roest Crollius H."/>
        </authorList>
    </citation>
    <scope>NUCLEOTIDE SEQUENCE [LARGE SCALE GENOMIC DNA]</scope>
</reference>
<dbReference type="PANTHER" id="PTHR15739:SF2">
    <property type="entry name" value="PROTEIN ZNF365"/>
    <property type="match status" value="1"/>
</dbReference>
<proteinExistence type="inferred from homology"/>
<organism evidence="4">
    <name type="scientific">Tetraodon nigroviridis</name>
    <name type="common">Spotted green pufferfish</name>
    <name type="synonym">Chelonodon nigroviridis</name>
    <dbReference type="NCBI Taxonomy" id="99883"/>
    <lineage>
        <taxon>Eukaryota</taxon>
        <taxon>Metazoa</taxon>
        <taxon>Chordata</taxon>
        <taxon>Craniata</taxon>
        <taxon>Vertebrata</taxon>
        <taxon>Euteleostomi</taxon>
        <taxon>Actinopterygii</taxon>
        <taxon>Neopterygii</taxon>
        <taxon>Teleostei</taxon>
        <taxon>Neoteleostei</taxon>
        <taxon>Acanthomorphata</taxon>
        <taxon>Eupercaria</taxon>
        <taxon>Tetraodontiformes</taxon>
        <taxon>Tetradontoidea</taxon>
        <taxon>Tetraodontidae</taxon>
        <taxon>Tetraodon</taxon>
    </lineage>
</organism>
<dbReference type="InterPro" id="IPR052283">
    <property type="entry name" value="GenomicStab_NeuMorph_Reg"/>
</dbReference>
<dbReference type="OrthoDB" id="8855370at2759"/>
<feature type="domain" description="Sulfotransferase" evidence="3">
    <location>
        <begin position="2"/>
        <end position="78"/>
    </location>
</feature>
<dbReference type="KEGG" id="tng:GSTEN00013774G001"/>
<evidence type="ECO:0000259" key="3">
    <source>
        <dbReference type="Pfam" id="PF00685"/>
    </source>
</evidence>
<evidence type="ECO:0000256" key="1">
    <source>
        <dbReference type="RuleBase" id="RU361155"/>
    </source>
</evidence>
<dbReference type="GO" id="GO:0110026">
    <property type="term" value="P:regulation of DNA strand resection involved in replication fork processing"/>
    <property type="evidence" value="ECO:0007669"/>
    <property type="project" value="TreeGrafter"/>
</dbReference>
<comment type="caution">
    <text evidence="4">The sequence shown here is derived from an EMBL/GenBank/DDBJ whole genome shotgun (WGS) entry which is preliminary data.</text>
</comment>
<accession>Q4SRS3</accession>
<keyword evidence="1" id="KW-0808">Transferase</keyword>
<dbReference type="GO" id="GO:0000723">
    <property type="term" value="P:telomere maintenance"/>
    <property type="evidence" value="ECO:0007669"/>
    <property type="project" value="TreeGrafter"/>
</dbReference>
<gene>
    <name evidence="4" type="ORF">GSTENG00013774001</name>
</gene>
<name>Q4SRS3_TETNG</name>
<sequence>SWGSYFDHALAWEQRMDDPHVKVITYEELKQDLSSRVADISSFFGFSLTQDQVQQVAEGSTFRAMKENAGNTHATIGNVIFKKVRLVTGRTTSQLNKAKRWTRSSRSSWLTPNWEPNSTTSSSVSRRSQEEVITIHRFLEVAARQEKSGKVRIQRFIEDLLRRIALAERLLEFYQASGSGQQQQQPAGTGSQPASNSQSTGSRPSSSGLHDNRNGPSASGPCRRSCRSGAARERLAQSSRLFCRPELRDDIWNQKWRHEA</sequence>
<dbReference type="GO" id="GO:0010975">
    <property type="term" value="P:regulation of neuron projection development"/>
    <property type="evidence" value="ECO:0007669"/>
    <property type="project" value="TreeGrafter"/>
</dbReference>
<evidence type="ECO:0000313" key="4">
    <source>
        <dbReference type="EMBL" id="CAF96659.1"/>
    </source>
</evidence>
<feature type="non-terminal residue" evidence="4">
    <location>
        <position position="1"/>
    </location>
</feature>
<dbReference type="GO" id="GO:0008146">
    <property type="term" value="F:sulfotransferase activity"/>
    <property type="evidence" value="ECO:0007669"/>
    <property type="project" value="InterPro"/>
</dbReference>
<dbReference type="Pfam" id="PF00685">
    <property type="entry name" value="Sulfotransfer_1"/>
    <property type="match status" value="1"/>
</dbReference>
<comment type="similarity">
    <text evidence="1">Belongs to the sulfotransferase 1 family.</text>
</comment>
<dbReference type="Gene3D" id="3.40.50.300">
    <property type="entry name" value="P-loop containing nucleotide triphosphate hydrolases"/>
    <property type="match status" value="1"/>
</dbReference>
<dbReference type="InterPro" id="IPR027417">
    <property type="entry name" value="P-loop_NTPase"/>
</dbReference>
<feature type="region of interest" description="Disordered" evidence="2">
    <location>
        <begin position="177"/>
        <end position="235"/>
    </location>
</feature>
<dbReference type="EC" id="2.8.2.-" evidence="1"/>